<reference evidence="4 5" key="1">
    <citation type="submission" date="2017-10" db="EMBL/GenBank/DDBJ databases">
        <title>Complete Genome Sequence of Faecalibacterium prausnitzii isolated from the gut of healthy adult Indian.</title>
        <authorList>
            <person name="Bag S."/>
            <person name="Ghosh T.S."/>
            <person name="Das B."/>
        </authorList>
    </citation>
    <scope>NUCLEOTIDE SEQUENCE [LARGE SCALE GENOMIC DNA]</scope>
    <source>
        <strain evidence="4 5">Indica</strain>
    </source>
</reference>
<dbReference type="InterPro" id="IPR040452">
    <property type="entry name" value="SfsA_C"/>
</dbReference>
<protein>
    <recommendedName>
        <fullName evidence="1">Sugar fermentation stimulation protein homolog</fullName>
    </recommendedName>
</protein>
<dbReference type="InterPro" id="IPR005224">
    <property type="entry name" value="SfsA"/>
</dbReference>
<evidence type="ECO:0000313" key="5">
    <source>
        <dbReference type="Proteomes" id="UP000223709"/>
    </source>
</evidence>
<dbReference type="PANTHER" id="PTHR30545:SF2">
    <property type="entry name" value="SUGAR FERMENTATION STIMULATION PROTEIN A"/>
    <property type="match status" value="1"/>
</dbReference>
<evidence type="ECO:0000256" key="1">
    <source>
        <dbReference type="HAMAP-Rule" id="MF_00095"/>
    </source>
</evidence>
<feature type="domain" description="SfsA N-terminal OB" evidence="3">
    <location>
        <begin position="12"/>
        <end position="77"/>
    </location>
</feature>
<dbReference type="EMBL" id="CP023819">
    <property type="protein sequence ID" value="ATL89258.1"/>
    <property type="molecule type" value="Genomic_DNA"/>
</dbReference>
<dbReference type="RefSeq" id="WP_098922687.1">
    <property type="nucleotide sequence ID" value="NZ_CP023819.1"/>
</dbReference>
<dbReference type="CDD" id="cd22359">
    <property type="entry name" value="SfsA-like_bacterial"/>
    <property type="match status" value="1"/>
</dbReference>
<comment type="similarity">
    <text evidence="1">Belongs to the SfsA family.</text>
</comment>
<dbReference type="Gene3D" id="2.40.50.580">
    <property type="match status" value="1"/>
</dbReference>
<dbReference type="AlphaFoldDB" id="A0A291T817"/>
<dbReference type="Proteomes" id="UP000223709">
    <property type="component" value="Chromosome"/>
</dbReference>
<dbReference type="GO" id="GO:0003677">
    <property type="term" value="F:DNA binding"/>
    <property type="evidence" value="ECO:0007669"/>
    <property type="project" value="InterPro"/>
</dbReference>
<dbReference type="Gene3D" id="3.40.1350.60">
    <property type="match status" value="1"/>
</dbReference>
<dbReference type="PANTHER" id="PTHR30545">
    <property type="entry name" value="SUGAR FERMENTATION STIMULATION PROTEIN A"/>
    <property type="match status" value="1"/>
</dbReference>
<dbReference type="Pfam" id="PF03749">
    <property type="entry name" value="SfsA"/>
    <property type="match status" value="1"/>
</dbReference>
<evidence type="ECO:0000313" key="4">
    <source>
        <dbReference type="EMBL" id="ATL89258.1"/>
    </source>
</evidence>
<dbReference type="HAMAP" id="MF_00095">
    <property type="entry name" value="SfsA"/>
    <property type="match status" value="1"/>
</dbReference>
<name>A0A291T817_9FIRM</name>
<dbReference type="Pfam" id="PF17746">
    <property type="entry name" value="SfsA_N"/>
    <property type="match status" value="1"/>
</dbReference>
<feature type="domain" description="Sugar fermentation stimulation protein C-terminal" evidence="2">
    <location>
        <begin position="81"/>
        <end position="210"/>
    </location>
</feature>
<dbReference type="NCBIfam" id="TIGR00230">
    <property type="entry name" value="sfsA"/>
    <property type="match status" value="1"/>
</dbReference>
<accession>A0A291T817</accession>
<organism evidence="4 5">
    <name type="scientific">Faecalibacterium prausnitzii</name>
    <dbReference type="NCBI Taxonomy" id="853"/>
    <lineage>
        <taxon>Bacteria</taxon>
        <taxon>Bacillati</taxon>
        <taxon>Bacillota</taxon>
        <taxon>Clostridia</taxon>
        <taxon>Eubacteriales</taxon>
        <taxon>Oscillospiraceae</taxon>
        <taxon>Faecalibacterium</taxon>
    </lineage>
</organism>
<evidence type="ECO:0000259" key="2">
    <source>
        <dbReference type="Pfam" id="PF03749"/>
    </source>
</evidence>
<evidence type="ECO:0000259" key="3">
    <source>
        <dbReference type="Pfam" id="PF17746"/>
    </source>
</evidence>
<gene>
    <name evidence="1 4" type="primary">sfsA</name>
    <name evidence="4" type="ORF">CRH10_02500</name>
</gene>
<sequence length="221" mass="24876">MKYREIADGIFLDRPNRFIAHVNVNGVVETVHVKNTGRCKELLLPGAAVRLEVSDNPKRKTKYDLVAVRKQELGWVNMDSQAPNKLVGEWLSKQEFDLVRPEFAYGKSRIDFYMEKGEQKYLLEVKGCTLEVGGIGYFPDAPTERGVKHLHELAQAQRAGYRCAVAFVIQMEGITEVRPNVGTQPEFGTALAEAKAAGVRVLFLLCHVGRDSLEIVEQREM</sequence>
<dbReference type="InterPro" id="IPR041465">
    <property type="entry name" value="SfsA_N"/>
</dbReference>
<proteinExistence type="inferred from homology"/>